<name>A0A1B1UJX2_9BRAD</name>
<reference evidence="1 2" key="1">
    <citation type="submission" date="2016-07" db="EMBL/GenBank/DDBJ databases">
        <title>Complete genome sequence of Bradyrhizobium icense LMTR 13T, a potential inoculant strain isolated from lima bean (Phaseolus lunatus) in Peru.</title>
        <authorList>
            <person name="Ormeno-Orrillo E."/>
            <person name="Duran D."/>
            <person name="Rogel M.A."/>
            <person name="Rey L."/>
            <person name="Imperial J."/>
            <person name="Ruiz-Argueso T."/>
            <person name="Martinez-Romero E."/>
        </authorList>
    </citation>
    <scope>NUCLEOTIDE SEQUENCE [LARGE SCALE GENOMIC DNA]</scope>
    <source>
        <strain evidence="1 2">LMTR 13</strain>
    </source>
</reference>
<organism evidence="1 2">
    <name type="scientific">Bradyrhizobium icense</name>
    <dbReference type="NCBI Taxonomy" id="1274631"/>
    <lineage>
        <taxon>Bacteria</taxon>
        <taxon>Pseudomonadati</taxon>
        <taxon>Pseudomonadota</taxon>
        <taxon>Alphaproteobacteria</taxon>
        <taxon>Hyphomicrobiales</taxon>
        <taxon>Nitrobacteraceae</taxon>
        <taxon>Bradyrhizobium</taxon>
    </lineage>
</organism>
<dbReference type="RefSeq" id="WP_065730167.1">
    <property type="nucleotide sequence ID" value="NZ_CP016428.1"/>
</dbReference>
<dbReference type="KEGG" id="bic:LMTR13_25265"/>
<evidence type="ECO:0000313" key="2">
    <source>
        <dbReference type="Proteomes" id="UP000092839"/>
    </source>
</evidence>
<dbReference type="STRING" id="1274631.LMTR13_25265"/>
<protein>
    <submittedName>
        <fullName evidence="1">Uncharacterized protein</fullName>
    </submittedName>
</protein>
<accession>A0A1B1UJX2</accession>
<dbReference type="Proteomes" id="UP000092839">
    <property type="component" value="Chromosome"/>
</dbReference>
<dbReference type="OrthoDB" id="9949186at2"/>
<gene>
    <name evidence="1" type="ORF">LMTR13_25265</name>
</gene>
<sequence>MPGQPLARFAFRARENLVETLQIGNLAADLREALRDAKHRSPNDRTLARVCYHSQLMKQSLALSILQGLKKFANLNQLNVDDQMFLPTKALVEFNCEIVGLAGELARVIGGPLNVDSSHLKDIADIVGTTPQTILQAACGKCILIPEELANAIAAATSRVIRPAQPVPVRARPANETEFKPLGGERLEKGWAPFRCNETIEVRAEVLRWLRAQPTAAA</sequence>
<keyword evidence="2" id="KW-1185">Reference proteome</keyword>
<dbReference type="EMBL" id="CP016428">
    <property type="protein sequence ID" value="ANW02973.1"/>
    <property type="molecule type" value="Genomic_DNA"/>
</dbReference>
<evidence type="ECO:0000313" key="1">
    <source>
        <dbReference type="EMBL" id="ANW02973.1"/>
    </source>
</evidence>
<dbReference type="AlphaFoldDB" id="A0A1B1UJX2"/>
<proteinExistence type="predicted"/>